<evidence type="ECO:0000259" key="2">
    <source>
        <dbReference type="Pfam" id="PF01408"/>
    </source>
</evidence>
<accession>A0A1H5LAH0</accession>
<feature type="domain" description="GFO/IDH/MocA-like oxidoreductase" evidence="3">
    <location>
        <begin position="137"/>
        <end position="259"/>
    </location>
</feature>
<keyword evidence="1" id="KW-0520">NAD</keyword>
<name>A0A1H5LAH0_9MICO</name>
<dbReference type="SUPFAM" id="SSF51735">
    <property type="entry name" value="NAD(P)-binding Rossmann-fold domains"/>
    <property type="match status" value="1"/>
</dbReference>
<dbReference type="Gene3D" id="3.30.360.10">
    <property type="entry name" value="Dihydrodipicolinate Reductase, domain 2"/>
    <property type="match status" value="1"/>
</dbReference>
<dbReference type="SUPFAM" id="SSF55347">
    <property type="entry name" value="Glyceraldehyde-3-phosphate dehydrogenase-like, C-terminal domain"/>
    <property type="match status" value="1"/>
</dbReference>
<protein>
    <submittedName>
        <fullName evidence="4">Predicted dehydrogenase</fullName>
    </submittedName>
</protein>
<dbReference type="InterPro" id="IPR051450">
    <property type="entry name" value="Gfo/Idh/MocA_Oxidoreductases"/>
</dbReference>
<dbReference type="OrthoDB" id="9792085at2"/>
<evidence type="ECO:0000259" key="3">
    <source>
        <dbReference type="Pfam" id="PF22725"/>
    </source>
</evidence>
<dbReference type="InterPro" id="IPR000683">
    <property type="entry name" value="Gfo/Idh/MocA-like_OxRdtase_N"/>
</dbReference>
<dbReference type="EMBL" id="FNTX01000002">
    <property type="protein sequence ID" value="SEE74069.1"/>
    <property type="molecule type" value="Genomic_DNA"/>
</dbReference>
<dbReference type="Gene3D" id="3.40.50.720">
    <property type="entry name" value="NAD(P)-binding Rossmann-like Domain"/>
    <property type="match status" value="1"/>
</dbReference>
<dbReference type="Pfam" id="PF01408">
    <property type="entry name" value="GFO_IDH_MocA"/>
    <property type="match status" value="1"/>
</dbReference>
<reference evidence="5" key="1">
    <citation type="submission" date="2016-10" db="EMBL/GenBank/DDBJ databases">
        <authorList>
            <person name="Varghese N."/>
            <person name="Submissions S."/>
        </authorList>
    </citation>
    <scope>NUCLEOTIDE SEQUENCE [LARGE SCALE GENOMIC DNA]</scope>
    <source>
        <strain evidence="5">DSM 21368</strain>
    </source>
</reference>
<dbReference type="PANTHER" id="PTHR43377">
    <property type="entry name" value="BILIVERDIN REDUCTASE A"/>
    <property type="match status" value="1"/>
</dbReference>
<evidence type="ECO:0000313" key="5">
    <source>
        <dbReference type="Proteomes" id="UP000199220"/>
    </source>
</evidence>
<dbReference type="STRING" id="648782.SAMN04488554_2705"/>
<organism evidence="4 5">
    <name type="scientific">Ruania alba</name>
    <dbReference type="NCBI Taxonomy" id="648782"/>
    <lineage>
        <taxon>Bacteria</taxon>
        <taxon>Bacillati</taxon>
        <taxon>Actinomycetota</taxon>
        <taxon>Actinomycetes</taxon>
        <taxon>Micrococcales</taxon>
        <taxon>Ruaniaceae</taxon>
        <taxon>Ruania</taxon>
    </lineage>
</organism>
<dbReference type="PANTHER" id="PTHR43377:SF1">
    <property type="entry name" value="BILIVERDIN REDUCTASE A"/>
    <property type="match status" value="1"/>
</dbReference>
<dbReference type="Pfam" id="PF22725">
    <property type="entry name" value="GFO_IDH_MocA_C3"/>
    <property type="match status" value="1"/>
</dbReference>
<evidence type="ECO:0000256" key="1">
    <source>
        <dbReference type="ARBA" id="ARBA00023027"/>
    </source>
</evidence>
<gene>
    <name evidence="4" type="ORF">SAMN04488554_2705</name>
</gene>
<dbReference type="Proteomes" id="UP000199220">
    <property type="component" value="Unassembled WGS sequence"/>
</dbReference>
<feature type="domain" description="Gfo/Idh/MocA-like oxidoreductase N-terminal" evidence="2">
    <location>
        <begin position="38"/>
        <end position="123"/>
    </location>
</feature>
<keyword evidence="5" id="KW-1185">Reference proteome</keyword>
<dbReference type="InterPro" id="IPR055170">
    <property type="entry name" value="GFO_IDH_MocA-like_dom"/>
</dbReference>
<dbReference type="GO" id="GO:0000166">
    <property type="term" value="F:nucleotide binding"/>
    <property type="evidence" value="ECO:0007669"/>
    <property type="project" value="InterPro"/>
</dbReference>
<proteinExistence type="predicted"/>
<evidence type="ECO:0000313" key="4">
    <source>
        <dbReference type="EMBL" id="SEE74069.1"/>
    </source>
</evidence>
<dbReference type="InterPro" id="IPR036291">
    <property type="entry name" value="NAD(P)-bd_dom_sf"/>
</dbReference>
<dbReference type="RefSeq" id="WP_089773624.1">
    <property type="nucleotide sequence ID" value="NZ_FNTX01000002.1"/>
</dbReference>
<sequence length="333" mass="34623">MTLTVGLLSFAHPHVYGYAAALADQGVRVIGTDTGTPDPGTVRGADLAAQLGITYAEDVASVLAEAPDAVVICSENSRHRELTEQALAAGVHVLCEKPLATSDEDAAAMVAAAERAGRILMTAYPVRFAPAFADLVARARAGQLGQILAVHGTNNGKMPRPSERSWFTDPARSGGGALMDHVVHLADLLDELLGEPAENVHAVTNQILHADAGVETGGVVSVAYPSGVIAQIDCSWSVPDSAPTWGGLTLEVHGTRGSMRIDPFAEHVHGYDASGAVWQPYGTDLDARMIATFLDAVRSGTRPQPDGGVGARTLAIVTAAQRSVASGRPETTL</sequence>
<dbReference type="AlphaFoldDB" id="A0A1H5LAH0"/>